<protein>
    <submittedName>
        <fullName evidence="7">Opacity protein</fullName>
    </submittedName>
</protein>
<dbReference type="AlphaFoldDB" id="A0A1I6MZT2"/>
<dbReference type="InterPro" id="IPR011250">
    <property type="entry name" value="OMP/PagP_B-barrel"/>
</dbReference>
<proteinExistence type="inferred from homology"/>
<dbReference type="InterPro" id="IPR027385">
    <property type="entry name" value="Beta-barrel_OMP"/>
</dbReference>
<comment type="subcellular location">
    <subcellularLocation>
        <location evidence="1">Membrane</location>
    </subcellularLocation>
</comment>
<keyword evidence="8" id="KW-1185">Reference proteome</keyword>
<evidence type="ECO:0000256" key="3">
    <source>
        <dbReference type="ARBA" id="ARBA00023136"/>
    </source>
</evidence>
<dbReference type="EMBL" id="FOZM01000003">
    <property type="protein sequence ID" value="SFS21199.1"/>
    <property type="molecule type" value="Genomic_DNA"/>
</dbReference>
<evidence type="ECO:0000256" key="4">
    <source>
        <dbReference type="ARBA" id="ARBA00038306"/>
    </source>
</evidence>
<dbReference type="InterPro" id="IPR051692">
    <property type="entry name" value="OMP-like"/>
</dbReference>
<comment type="similarity">
    <text evidence="4">Belongs to the Omp25/RopB family.</text>
</comment>
<keyword evidence="3" id="KW-0472">Membrane</keyword>
<gene>
    <name evidence="7" type="ORF">SAMN05444714_2765</name>
</gene>
<evidence type="ECO:0000256" key="2">
    <source>
        <dbReference type="ARBA" id="ARBA00022729"/>
    </source>
</evidence>
<dbReference type="SUPFAM" id="SSF56925">
    <property type="entry name" value="OMPA-like"/>
    <property type="match status" value="1"/>
</dbReference>
<organism evidence="7 8">
    <name type="scientific">Yoonia litorea</name>
    <dbReference type="NCBI Taxonomy" id="1123755"/>
    <lineage>
        <taxon>Bacteria</taxon>
        <taxon>Pseudomonadati</taxon>
        <taxon>Pseudomonadota</taxon>
        <taxon>Alphaproteobacteria</taxon>
        <taxon>Rhodobacterales</taxon>
        <taxon>Paracoccaceae</taxon>
        <taxon>Yoonia</taxon>
    </lineage>
</organism>
<accession>A0A1I6MZT2</accession>
<evidence type="ECO:0000256" key="5">
    <source>
        <dbReference type="SAM" id="SignalP"/>
    </source>
</evidence>
<dbReference type="RefSeq" id="WP_242649911.1">
    <property type="nucleotide sequence ID" value="NZ_FOZM01000003.1"/>
</dbReference>
<feature type="chain" id="PRO_5011573258" evidence="5">
    <location>
        <begin position="20"/>
        <end position="205"/>
    </location>
</feature>
<evidence type="ECO:0000313" key="8">
    <source>
        <dbReference type="Proteomes" id="UP000198926"/>
    </source>
</evidence>
<evidence type="ECO:0000256" key="1">
    <source>
        <dbReference type="ARBA" id="ARBA00004370"/>
    </source>
</evidence>
<dbReference type="Gene3D" id="2.40.160.20">
    <property type="match status" value="1"/>
</dbReference>
<dbReference type="PANTHER" id="PTHR34001:SF3">
    <property type="entry name" value="BLL7405 PROTEIN"/>
    <property type="match status" value="1"/>
</dbReference>
<evidence type="ECO:0000313" key="7">
    <source>
        <dbReference type="EMBL" id="SFS21199.1"/>
    </source>
</evidence>
<reference evidence="7 8" key="1">
    <citation type="submission" date="2016-10" db="EMBL/GenBank/DDBJ databases">
        <authorList>
            <person name="de Groot N.N."/>
        </authorList>
    </citation>
    <scope>NUCLEOTIDE SEQUENCE [LARGE SCALE GENOMIC DNA]</scope>
    <source>
        <strain evidence="7 8">DSM 29433</strain>
    </source>
</reference>
<dbReference type="GO" id="GO:0016020">
    <property type="term" value="C:membrane"/>
    <property type="evidence" value="ECO:0007669"/>
    <property type="project" value="UniProtKB-SubCell"/>
</dbReference>
<keyword evidence="2 5" id="KW-0732">Signal</keyword>
<name>A0A1I6MZT2_9RHOB</name>
<dbReference type="Proteomes" id="UP000198926">
    <property type="component" value="Unassembled WGS sequence"/>
</dbReference>
<dbReference type="Pfam" id="PF13505">
    <property type="entry name" value="OMP_b-brl"/>
    <property type="match status" value="1"/>
</dbReference>
<evidence type="ECO:0000259" key="6">
    <source>
        <dbReference type="Pfam" id="PF13505"/>
    </source>
</evidence>
<feature type="signal peptide" evidence="5">
    <location>
        <begin position="1"/>
        <end position="19"/>
    </location>
</feature>
<feature type="domain" description="Outer membrane protein beta-barrel" evidence="6">
    <location>
        <begin position="39"/>
        <end position="205"/>
    </location>
</feature>
<sequence length="205" mass="21155">MTMRKALLASAIAMPVAFAGTTTFAGGMAEAVVVPAPVVAPVAPVASNDWTGFYAGGQVGYGQLDNDALDDDTNGALYGLHAGYLYDLGSFVVGGEIDADATTIESASPGDGVELDSVARAKLRLGYDAGDWMPYVVAGAMTATTSGAVDGDGTGGFAGVGIDYQWSDNMRIGWEVLQHQFEDFADTDGLDIDATTATLRASFKF</sequence>
<dbReference type="PANTHER" id="PTHR34001">
    <property type="entry name" value="BLL7405 PROTEIN"/>
    <property type="match status" value="1"/>
</dbReference>
<dbReference type="STRING" id="1123755.SAMN05444714_2765"/>